<reference evidence="8" key="1">
    <citation type="journal article" date="2014" name="Front. Microbiol.">
        <title>High frequency of phylogenetically diverse reductive dehalogenase-homologous genes in deep subseafloor sedimentary metagenomes.</title>
        <authorList>
            <person name="Kawai M."/>
            <person name="Futagami T."/>
            <person name="Toyoda A."/>
            <person name="Takaki Y."/>
            <person name="Nishi S."/>
            <person name="Hori S."/>
            <person name="Arai W."/>
            <person name="Tsubouchi T."/>
            <person name="Morono Y."/>
            <person name="Uchiyama I."/>
            <person name="Ito T."/>
            <person name="Fujiyama A."/>
            <person name="Inagaki F."/>
            <person name="Takami H."/>
        </authorList>
    </citation>
    <scope>NUCLEOTIDE SEQUENCE</scope>
    <source>
        <strain evidence="8">Expedition CK06-06</strain>
    </source>
</reference>
<evidence type="ECO:0000256" key="6">
    <source>
        <dbReference type="ARBA" id="ARBA00022801"/>
    </source>
</evidence>
<comment type="cofactor">
    <cofactor evidence="1">
        <name>Zn(2+)</name>
        <dbReference type="ChEBI" id="CHEBI:29105"/>
    </cofactor>
</comment>
<dbReference type="GO" id="GO:0006364">
    <property type="term" value="P:rRNA processing"/>
    <property type="evidence" value="ECO:0007669"/>
    <property type="project" value="InterPro"/>
</dbReference>
<gene>
    <name evidence="8" type="ORF">S03H2_12268</name>
</gene>
<dbReference type="PROSITE" id="PS01306">
    <property type="entry name" value="UPF0054"/>
    <property type="match status" value="1"/>
</dbReference>
<dbReference type="PANTHER" id="PTHR46986:SF1">
    <property type="entry name" value="ENDORIBONUCLEASE YBEY, CHLOROPLASTIC"/>
    <property type="match status" value="1"/>
</dbReference>
<dbReference type="EMBL" id="BARU01006245">
    <property type="protein sequence ID" value="GAH46301.1"/>
    <property type="molecule type" value="Genomic_DNA"/>
</dbReference>
<dbReference type="InterPro" id="IPR023091">
    <property type="entry name" value="MetalPrtase_cat_dom_sf_prd"/>
</dbReference>
<organism evidence="8">
    <name type="scientific">marine sediment metagenome</name>
    <dbReference type="NCBI Taxonomy" id="412755"/>
    <lineage>
        <taxon>unclassified sequences</taxon>
        <taxon>metagenomes</taxon>
        <taxon>ecological metagenomes</taxon>
    </lineage>
</organism>
<dbReference type="GO" id="GO:0004222">
    <property type="term" value="F:metalloendopeptidase activity"/>
    <property type="evidence" value="ECO:0007669"/>
    <property type="project" value="InterPro"/>
</dbReference>
<evidence type="ECO:0000256" key="5">
    <source>
        <dbReference type="ARBA" id="ARBA00022759"/>
    </source>
</evidence>
<dbReference type="AlphaFoldDB" id="X1FKT6"/>
<proteinExistence type="inferred from homology"/>
<keyword evidence="5" id="KW-0255">Endonuclease</keyword>
<accession>X1FKT6</accession>
<dbReference type="GO" id="GO:0046872">
    <property type="term" value="F:metal ion binding"/>
    <property type="evidence" value="ECO:0007669"/>
    <property type="project" value="UniProtKB-KW"/>
</dbReference>
<evidence type="ECO:0000256" key="7">
    <source>
        <dbReference type="ARBA" id="ARBA00022833"/>
    </source>
</evidence>
<protein>
    <submittedName>
        <fullName evidence="8">Uncharacterized protein</fullName>
    </submittedName>
</protein>
<dbReference type="Gene3D" id="3.40.390.30">
    <property type="entry name" value="Metalloproteases ('zincins'), catalytic domain"/>
    <property type="match status" value="1"/>
</dbReference>
<dbReference type="SUPFAM" id="SSF55486">
    <property type="entry name" value="Metalloproteases ('zincins'), catalytic domain"/>
    <property type="match status" value="1"/>
</dbReference>
<dbReference type="HAMAP" id="MF_00009">
    <property type="entry name" value="Endoribonucl_YbeY"/>
    <property type="match status" value="1"/>
</dbReference>
<comment type="similarity">
    <text evidence="2">Belongs to the endoribonuclease YbeY family.</text>
</comment>
<name>X1FKT6_9ZZZZ</name>
<dbReference type="GO" id="GO:0004519">
    <property type="term" value="F:endonuclease activity"/>
    <property type="evidence" value="ECO:0007669"/>
    <property type="project" value="UniProtKB-KW"/>
</dbReference>
<evidence type="ECO:0000256" key="1">
    <source>
        <dbReference type="ARBA" id="ARBA00001947"/>
    </source>
</evidence>
<evidence type="ECO:0000256" key="4">
    <source>
        <dbReference type="ARBA" id="ARBA00022723"/>
    </source>
</evidence>
<dbReference type="InterPro" id="IPR020549">
    <property type="entry name" value="YbeY_CS"/>
</dbReference>
<comment type="caution">
    <text evidence="8">The sequence shown here is derived from an EMBL/GenBank/DDBJ whole genome shotgun (WGS) entry which is preliminary data.</text>
</comment>
<keyword evidence="6" id="KW-0378">Hydrolase</keyword>
<keyword evidence="4" id="KW-0479">Metal-binding</keyword>
<sequence length="135" mass="15679">MQVNIFNQAACCLSSNVRKGIIVLVEKTLVDEKTELKNLNIILTNDNYLKELNRKFLKKDKPTNVISFRMEEVSEIYISYDRVSNTDELYYYIIHGLLHIVGYDHKTKAETKTMESKCLQYLKDATRDGGRIPRG</sequence>
<keyword evidence="3" id="KW-0540">Nuclease</keyword>
<dbReference type="InterPro" id="IPR002036">
    <property type="entry name" value="YbeY"/>
</dbReference>
<evidence type="ECO:0000256" key="2">
    <source>
        <dbReference type="ARBA" id="ARBA00010875"/>
    </source>
</evidence>
<dbReference type="PANTHER" id="PTHR46986">
    <property type="entry name" value="ENDORIBONUCLEASE YBEY, CHLOROPLASTIC"/>
    <property type="match status" value="1"/>
</dbReference>
<keyword evidence="7" id="KW-0862">Zinc</keyword>
<evidence type="ECO:0000313" key="8">
    <source>
        <dbReference type="EMBL" id="GAH46301.1"/>
    </source>
</evidence>
<dbReference type="Pfam" id="PF02130">
    <property type="entry name" value="YbeY"/>
    <property type="match status" value="1"/>
</dbReference>
<evidence type="ECO:0000256" key="3">
    <source>
        <dbReference type="ARBA" id="ARBA00022722"/>
    </source>
</evidence>